<dbReference type="Proteomes" id="UP000177763">
    <property type="component" value="Unassembled WGS sequence"/>
</dbReference>
<dbReference type="PRINTS" id="PR00410">
    <property type="entry name" value="PHEHYDRXLASE"/>
</dbReference>
<dbReference type="Pfam" id="PF00175">
    <property type="entry name" value="NAD_binding_1"/>
    <property type="match status" value="1"/>
</dbReference>
<name>A0A1F4VI36_UNCKA</name>
<dbReference type="InterPro" id="IPR050415">
    <property type="entry name" value="MRET"/>
</dbReference>
<dbReference type="Gene3D" id="3.40.50.80">
    <property type="entry name" value="Nucleotide-binding domain of ferredoxin-NADP reductase (FNR) module"/>
    <property type="match status" value="1"/>
</dbReference>
<feature type="domain" description="FAD-binding FR-type" evidence="2">
    <location>
        <begin position="270"/>
        <end position="373"/>
    </location>
</feature>
<dbReference type="InterPro" id="IPR039261">
    <property type="entry name" value="FNR_nucleotide-bd"/>
</dbReference>
<comment type="caution">
    <text evidence="3">The sequence shown here is derived from an EMBL/GenBank/DDBJ whole genome shotgun (WGS) entry which is preliminary data.</text>
</comment>
<reference evidence="3 4" key="1">
    <citation type="journal article" date="2016" name="Nat. Commun.">
        <title>Thousands of microbial genomes shed light on interconnected biogeochemical processes in an aquifer system.</title>
        <authorList>
            <person name="Anantharaman K."/>
            <person name="Brown C.T."/>
            <person name="Hug L.A."/>
            <person name="Sharon I."/>
            <person name="Castelle C.J."/>
            <person name="Probst A.J."/>
            <person name="Thomas B.C."/>
            <person name="Singh A."/>
            <person name="Wilkins M.J."/>
            <person name="Karaoz U."/>
            <person name="Brodie E.L."/>
            <person name="Williams K.H."/>
            <person name="Hubbard S.S."/>
            <person name="Banfield J.F."/>
        </authorList>
    </citation>
    <scope>NUCLEOTIDE SEQUENCE [LARGE SCALE GENOMIC DNA]</scope>
</reference>
<feature type="transmembrane region" description="Helical" evidence="1">
    <location>
        <begin position="143"/>
        <end position="163"/>
    </location>
</feature>
<evidence type="ECO:0000256" key="1">
    <source>
        <dbReference type="SAM" id="Phobius"/>
    </source>
</evidence>
<keyword evidence="1" id="KW-0472">Membrane</keyword>
<dbReference type="AlphaFoldDB" id="A0A1F4VI36"/>
<dbReference type="PROSITE" id="PS51384">
    <property type="entry name" value="FAD_FR"/>
    <property type="match status" value="1"/>
</dbReference>
<evidence type="ECO:0000259" key="2">
    <source>
        <dbReference type="PROSITE" id="PS51384"/>
    </source>
</evidence>
<dbReference type="SUPFAM" id="SSF52343">
    <property type="entry name" value="Ferredoxin reductase-like, C-terminal NADP-linked domain"/>
    <property type="match status" value="1"/>
</dbReference>
<accession>A0A1F4VI36</accession>
<dbReference type="GO" id="GO:0016491">
    <property type="term" value="F:oxidoreductase activity"/>
    <property type="evidence" value="ECO:0007669"/>
    <property type="project" value="InterPro"/>
</dbReference>
<dbReference type="CDD" id="cd00322">
    <property type="entry name" value="FNR_like"/>
    <property type="match status" value="1"/>
</dbReference>
<evidence type="ECO:0000313" key="4">
    <source>
        <dbReference type="Proteomes" id="UP000177763"/>
    </source>
</evidence>
<feature type="transmembrane region" description="Helical" evidence="1">
    <location>
        <begin position="80"/>
        <end position="108"/>
    </location>
</feature>
<sequence>MIKRVNNYIESFLNNITMYRLVLYFLIVLLGFSLLLSLFGALPFNFIQLLLSACLLVGIGLLINIIFAKVFDAPTNVESIYITALILALIINPATSIADLPFLLWAIVLSTASKFILAVGKKHIFNPAAVGIFLASMVTTKSATWWIGTIYTLPVVLLGSLLITKKIKKMNLVLSFFIVSMVFTLGLSFISKTSILLVLEKAILYTPWLFFAFIMLTEPLTTPPTFRLQVIYAGVVGFLFSPKVHFGSFYTTPELALLIGNIYSYSVSPKNKLLLKLRESIALSPSAYDFVFNPGKKLKYLPGQYMEWTLGHKRPDNRGNRRYFTLASSPTENEIRIGVKFYKNPSSYKKELMALSDNKKIVATQLAGDFVMPKDISQKLVFIAGGIGITPFRSMIKYLVDTNQKRLITLFYSNNLESEIVYRDVFNDAVAKLGIKVIYTLTDTANLSANWQGKTGFVDSKMIVEEIPDYKERTFYISGPRSMVAVFEDVLSKLGVKSAQIKTDFFPGYA</sequence>
<dbReference type="STRING" id="1802630.A3H26_00975"/>
<dbReference type="PANTHER" id="PTHR47354:SF5">
    <property type="entry name" value="PROTEIN RFBI"/>
    <property type="match status" value="1"/>
</dbReference>
<feature type="transmembrane region" description="Helical" evidence="1">
    <location>
        <begin position="21"/>
        <end position="40"/>
    </location>
</feature>
<dbReference type="InterPro" id="IPR017927">
    <property type="entry name" value="FAD-bd_FR_type"/>
</dbReference>
<feature type="transmembrane region" description="Helical" evidence="1">
    <location>
        <begin position="202"/>
        <end position="221"/>
    </location>
</feature>
<dbReference type="Gene3D" id="2.40.30.10">
    <property type="entry name" value="Translation factors"/>
    <property type="match status" value="1"/>
</dbReference>
<dbReference type="InterPro" id="IPR017938">
    <property type="entry name" value="Riboflavin_synthase-like_b-brl"/>
</dbReference>
<proteinExistence type="predicted"/>
<evidence type="ECO:0000313" key="3">
    <source>
        <dbReference type="EMBL" id="OGC56423.1"/>
    </source>
</evidence>
<protein>
    <recommendedName>
        <fullName evidence="2">FAD-binding FR-type domain-containing protein</fullName>
    </recommendedName>
</protein>
<dbReference type="InterPro" id="IPR001433">
    <property type="entry name" value="OxRdtase_FAD/NAD-bd"/>
</dbReference>
<dbReference type="SUPFAM" id="SSF63380">
    <property type="entry name" value="Riboflavin synthase domain-like"/>
    <property type="match status" value="1"/>
</dbReference>
<dbReference type="PANTHER" id="PTHR47354">
    <property type="entry name" value="NADH OXIDOREDUCTASE HCR"/>
    <property type="match status" value="1"/>
</dbReference>
<feature type="transmembrane region" description="Helical" evidence="1">
    <location>
        <begin position="170"/>
        <end position="190"/>
    </location>
</feature>
<keyword evidence="1" id="KW-1133">Transmembrane helix</keyword>
<gene>
    <name evidence="3" type="ORF">A3H26_00975</name>
</gene>
<keyword evidence="1" id="KW-0812">Transmembrane</keyword>
<organism evidence="3 4">
    <name type="scientific">candidate division WWE3 bacterium RIFCSPLOWO2_12_FULL_36_10</name>
    <dbReference type="NCBI Taxonomy" id="1802630"/>
    <lineage>
        <taxon>Bacteria</taxon>
        <taxon>Katanobacteria</taxon>
    </lineage>
</organism>
<feature type="transmembrane region" description="Helical" evidence="1">
    <location>
        <begin position="46"/>
        <end position="68"/>
    </location>
</feature>
<dbReference type="EMBL" id="MEVN01000038">
    <property type="protein sequence ID" value="OGC56423.1"/>
    <property type="molecule type" value="Genomic_DNA"/>
</dbReference>